<comment type="caution">
    <text evidence="2">The sequence shown here is derived from an EMBL/GenBank/DDBJ whole genome shotgun (WGS) entry which is preliminary data.</text>
</comment>
<dbReference type="EMBL" id="LSSM01001726">
    <property type="protein sequence ID" value="OMJ24946.1"/>
    <property type="molecule type" value="Genomic_DNA"/>
</dbReference>
<keyword evidence="3" id="KW-1185">Reference proteome</keyword>
<organism evidence="2 3">
    <name type="scientific">Smittium culicis</name>
    <dbReference type="NCBI Taxonomy" id="133412"/>
    <lineage>
        <taxon>Eukaryota</taxon>
        <taxon>Fungi</taxon>
        <taxon>Fungi incertae sedis</taxon>
        <taxon>Zoopagomycota</taxon>
        <taxon>Kickxellomycotina</taxon>
        <taxon>Harpellomycetes</taxon>
        <taxon>Harpellales</taxon>
        <taxon>Legeriomycetaceae</taxon>
        <taxon>Smittium</taxon>
    </lineage>
</organism>
<evidence type="ECO:0000256" key="1">
    <source>
        <dbReference type="SAM" id="MobiDB-lite"/>
    </source>
</evidence>
<dbReference type="OrthoDB" id="2286148at2759"/>
<accession>A0A1R1YE18</accession>
<reference evidence="3" key="1">
    <citation type="submission" date="2017-01" db="EMBL/GenBank/DDBJ databases">
        <authorList>
            <person name="Wang Y."/>
            <person name="White M."/>
            <person name="Kvist S."/>
            <person name="Moncalvo J.-M."/>
        </authorList>
    </citation>
    <scope>NUCLEOTIDE SEQUENCE [LARGE SCALE GENOMIC DNA]</scope>
    <source>
        <strain evidence="3">ID-206-W2</strain>
    </source>
</reference>
<protein>
    <submittedName>
        <fullName evidence="2">Uncharacterized protein</fullName>
    </submittedName>
</protein>
<sequence length="319" mass="36549">VQDPSIDPTKNSDQIEDDSRKKVFKAGYQDNRGGNFDPTLKKRDRTGFLRHTRILFDDVYSSKKIRRNSPSFKSETSESSSASKALQNGESFDCMQACSPQRLDDKHRSCRHIPSRSFFSIFKEISQFSMGKQKFSLPRSFIWPFLEPTSFHEGIALSSQMDKTSWDKDKCLPGRFVDLRIEQGGITEEHTEETWRDPISCSAQGLRAVVGPLSEFFDSPTAELRPFCTKSSRCSFKHGYTEGMVNIRQDIQEDRFEVWTARCGYVRSPGEPQTAEIFHLETISRSSSNGRFQSLVEYLEEFILLPTLESHHEDNPEGP</sequence>
<dbReference type="AlphaFoldDB" id="A0A1R1YE18"/>
<feature type="region of interest" description="Disordered" evidence="1">
    <location>
        <begin position="1"/>
        <end position="42"/>
    </location>
</feature>
<dbReference type="Proteomes" id="UP000187429">
    <property type="component" value="Unassembled WGS sequence"/>
</dbReference>
<dbReference type="PANTHER" id="PTHR33066:SF2">
    <property type="entry name" value="FILAGGRIN-2-LIKE"/>
    <property type="match status" value="1"/>
</dbReference>
<gene>
    <name evidence="2" type="ORF">AYI69_g4457</name>
</gene>
<feature type="non-terminal residue" evidence="2">
    <location>
        <position position="1"/>
    </location>
</feature>
<dbReference type="PANTHER" id="PTHR33066">
    <property type="entry name" value="INTEGRASE_SAM-LIKE_N DOMAIN-CONTAINING PROTEIN"/>
    <property type="match status" value="1"/>
</dbReference>
<name>A0A1R1YE18_9FUNG</name>
<evidence type="ECO:0000313" key="3">
    <source>
        <dbReference type="Proteomes" id="UP000187429"/>
    </source>
</evidence>
<proteinExistence type="predicted"/>
<evidence type="ECO:0000313" key="2">
    <source>
        <dbReference type="EMBL" id="OMJ24946.1"/>
    </source>
</evidence>